<dbReference type="OrthoDB" id="275124at2"/>
<organism evidence="2 3">
    <name type="scientific">Saccharophagus degradans (strain 2-40 / ATCC 43961 / DSM 17024)</name>
    <dbReference type="NCBI Taxonomy" id="203122"/>
    <lineage>
        <taxon>Bacteria</taxon>
        <taxon>Pseudomonadati</taxon>
        <taxon>Pseudomonadota</taxon>
        <taxon>Gammaproteobacteria</taxon>
        <taxon>Cellvibrionales</taxon>
        <taxon>Cellvibrionaceae</taxon>
        <taxon>Saccharophagus</taxon>
    </lineage>
</organism>
<dbReference type="Pfam" id="PF22560">
    <property type="entry name" value="GMT-wHTH"/>
    <property type="match status" value="1"/>
</dbReference>
<dbReference type="EMBL" id="CP000282">
    <property type="protein sequence ID" value="ABD81225.1"/>
    <property type="molecule type" value="Genomic_DNA"/>
</dbReference>
<feature type="domain" description="GMT-like wHTH" evidence="1">
    <location>
        <begin position="311"/>
        <end position="398"/>
    </location>
</feature>
<dbReference type="HOGENOM" id="CLU_053483_0_0_6"/>
<dbReference type="GeneID" id="98613640"/>
<dbReference type="Proteomes" id="UP000001947">
    <property type="component" value="Chromosome"/>
</dbReference>
<dbReference type="NCBIfam" id="TIGR04474">
    <property type="entry name" value="tcm_partner"/>
    <property type="match status" value="1"/>
</dbReference>
<dbReference type="KEGG" id="sde:Sde_1965"/>
<name>Q21JA4_SACD2</name>
<evidence type="ECO:0000313" key="3">
    <source>
        <dbReference type="Proteomes" id="UP000001947"/>
    </source>
</evidence>
<dbReference type="InterPro" id="IPR031009">
    <property type="entry name" value="Tcm_partner"/>
</dbReference>
<reference evidence="2 3" key="1">
    <citation type="journal article" date="2008" name="PLoS Genet.">
        <title>Complete genome sequence of the complex carbohydrate-degrading marine bacterium, Saccharophagus degradans strain 2-40 T.</title>
        <authorList>
            <person name="Weiner R.M."/>
            <person name="Taylor L.E.II."/>
            <person name="Henrissat B."/>
            <person name="Hauser L."/>
            <person name="Land M."/>
            <person name="Coutinho P.M."/>
            <person name="Rancurel C."/>
            <person name="Saunders E.H."/>
            <person name="Longmire A.G."/>
            <person name="Zhang H."/>
            <person name="Bayer E.A."/>
            <person name="Gilbert H.J."/>
            <person name="Larimer F."/>
            <person name="Zhulin I.B."/>
            <person name="Ekborg N.A."/>
            <person name="Lamed R."/>
            <person name="Richardson P.M."/>
            <person name="Borovok I."/>
            <person name="Hutcheson S."/>
        </authorList>
    </citation>
    <scope>NUCLEOTIDE SEQUENCE [LARGE SCALE GENOMIC DNA]</scope>
    <source>
        <strain evidence="3">2-40 / ATCC 43961 / DSM 17024</strain>
    </source>
</reference>
<evidence type="ECO:0000259" key="1">
    <source>
        <dbReference type="Pfam" id="PF22560"/>
    </source>
</evidence>
<accession>Q21JA4</accession>
<protein>
    <recommendedName>
        <fullName evidence="1">GMT-like wHTH domain-containing protein</fullName>
    </recommendedName>
</protein>
<dbReference type="InterPro" id="IPR054339">
    <property type="entry name" value="GMT_wHTH"/>
</dbReference>
<dbReference type="RefSeq" id="WP_011468443.1">
    <property type="nucleotide sequence ID" value="NC_007912.1"/>
</dbReference>
<evidence type="ECO:0000313" key="2">
    <source>
        <dbReference type="EMBL" id="ABD81225.1"/>
    </source>
</evidence>
<sequence length="423" mass="48416">MPKKKKEKYTWAVGKPLPELDEHSQAKHRIISDYIQRYVEVYMSNTSIEGLRLSIVDGFSGGGKYRDILTNDTVDGSPFVILNAIKEVEERINQGRIKRRSIDAHYFFIDCIKQHTEFLKNEIQQSHFKGGLGETIFLHTDIFARAAPAVIDAIHKRNKAQRCLFILDQYAYKDVPFNTVNYILEKLKGSEVILTFNVNALMNYFSECDSNRKALENIHLDQYIDWRRVAALKEAGKGKAAVQEQLANAIYKASGARHITLFFVTPKNGLTYWLVHLSKVYRARDVMMSLHWKHSNSSFSHHMAEGIFSLGYTATETPGQSSFDLMTEFDFSSDAETRCIRRLSEDIPRHIFNLNEPIPFSCLVDQIGSYTPAAEHQIRRALTSSLKNKEIKILNSTGKYLNSANQARAEDLISYNQKSIFIL</sequence>
<proteinExistence type="predicted"/>
<dbReference type="AlphaFoldDB" id="Q21JA4"/>
<gene>
    <name evidence="2" type="ordered locus">Sde_1965</name>
</gene>
<dbReference type="eggNOG" id="ENOG502ZADV">
    <property type="taxonomic scope" value="Bacteria"/>
</dbReference>
<keyword evidence="3" id="KW-1185">Reference proteome</keyword>
<dbReference type="STRING" id="203122.Sde_1965"/>